<accession>A0A482VB94</accession>
<feature type="non-terminal residue" evidence="1">
    <location>
        <position position="1"/>
    </location>
</feature>
<sequence>FTISDRILYNIIFVRATACFEDWHLFLFPTDVDTACEYLYPEICNLFDIYIPKSPVYTNTYPVWFTSSIIEYINQKQYKHSW</sequence>
<name>A0A482VB94_ASBVE</name>
<protein>
    <submittedName>
        <fullName evidence="1">Uncharacterized protein</fullName>
    </submittedName>
</protein>
<evidence type="ECO:0000313" key="1">
    <source>
        <dbReference type="EMBL" id="RZB40401.1"/>
    </source>
</evidence>
<keyword evidence="2" id="KW-1185">Reference proteome</keyword>
<gene>
    <name evidence="1" type="ORF">BDFB_003033</name>
</gene>
<proteinExistence type="predicted"/>
<dbReference type="AlphaFoldDB" id="A0A482VB94"/>
<reference evidence="1 2" key="1">
    <citation type="submission" date="2017-03" db="EMBL/GenBank/DDBJ databases">
        <title>Genome of the blue death feigning beetle - Asbolus verrucosus.</title>
        <authorList>
            <person name="Rider S.D."/>
        </authorList>
    </citation>
    <scope>NUCLEOTIDE SEQUENCE [LARGE SCALE GENOMIC DNA]</scope>
    <source>
        <strain evidence="1">Butters</strain>
        <tissue evidence="1">Head and leg muscle</tissue>
    </source>
</reference>
<dbReference type="Proteomes" id="UP000292052">
    <property type="component" value="Unassembled WGS sequence"/>
</dbReference>
<comment type="caution">
    <text evidence="1">The sequence shown here is derived from an EMBL/GenBank/DDBJ whole genome shotgun (WGS) entry which is preliminary data.</text>
</comment>
<evidence type="ECO:0000313" key="2">
    <source>
        <dbReference type="Proteomes" id="UP000292052"/>
    </source>
</evidence>
<organism evidence="1 2">
    <name type="scientific">Asbolus verrucosus</name>
    <name type="common">Desert ironclad beetle</name>
    <dbReference type="NCBI Taxonomy" id="1661398"/>
    <lineage>
        <taxon>Eukaryota</taxon>
        <taxon>Metazoa</taxon>
        <taxon>Ecdysozoa</taxon>
        <taxon>Arthropoda</taxon>
        <taxon>Hexapoda</taxon>
        <taxon>Insecta</taxon>
        <taxon>Pterygota</taxon>
        <taxon>Neoptera</taxon>
        <taxon>Endopterygota</taxon>
        <taxon>Coleoptera</taxon>
        <taxon>Polyphaga</taxon>
        <taxon>Cucujiformia</taxon>
        <taxon>Tenebrionidae</taxon>
        <taxon>Pimeliinae</taxon>
        <taxon>Asbolus</taxon>
    </lineage>
</organism>
<dbReference type="EMBL" id="QDEB01119232">
    <property type="protein sequence ID" value="RZB40401.1"/>
    <property type="molecule type" value="Genomic_DNA"/>
</dbReference>